<dbReference type="Proteomes" id="UP001083770">
    <property type="component" value="Unassembled WGS sequence"/>
</dbReference>
<feature type="signal peptide" evidence="2">
    <location>
        <begin position="1"/>
        <end position="19"/>
    </location>
</feature>
<proteinExistence type="predicted"/>
<feature type="chain" id="PRO_5045209782" evidence="2">
    <location>
        <begin position="20"/>
        <end position="149"/>
    </location>
</feature>
<evidence type="ECO:0000313" key="5">
    <source>
        <dbReference type="Proteomes" id="UP001083770"/>
    </source>
</evidence>
<accession>A0ABT4LW84</accession>
<evidence type="ECO:0000313" key="4">
    <source>
        <dbReference type="EMBL" id="MCZ4298645.1"/>
    </source>
</evidence>
<dbReference type="InterPro" id="IPR013096">
    <property type="entry name" value="Cupin_2"/>
</dbReference>
<dbReference type="Gene3D" id="2.60.120.10">
    <property type="entry name" value="Jelly Rolls"/>
    <property type="match status" value="1"/>
</dbReference>
<keyword evidence="5" id="KW-1185">Reference proteome</keyword>
<evidence type="ECO:0000256" key="2">
    <source>
        <dbReference type="SAM" id="SignalP"/>
    </source>
</evidence>
<dbReference type="InterPro" id="IPR014710">
    <property type="entry name" value="RmlC-like_jellyroll"/>
</dbReference>
<dbReference type="InterPro" id="IPR011051">
    <property type="entry name" value="RmlC_Cupin_sf"/>
</dbReference>
<evidence type="ECO:0000259" key="3">
    <source>
        <dbReference type="Pfam" id="PF07883"/>
    </source>
</evidence>
<evidence type="ECO:0000256" key="1">
    <source>
        <dbReference type="SAM" id="MobiDB-lite"/>
    </source>
</evidence>
<sequence>MKRILTTATLIVLSGQAHAHDGPQHSEHHATPPPGSNEKLRSPIASADGLEVLISDVVIPPNATVPRHYHPGEEFLYVISGSAVHVQDGQDGVELVEGDSYVIPPRAAHSPRGGPDGARAIVFRVHRDGMPERILLEDGETPPPEEDEG</sequence>
<feature type="region of interest" description="Disordered" evidence="1">
    <location>
        <begin position="16"/>
        <end position="42"/>
    </location>
</feature>
<dbReference type="Pfam" id="PF07883">
    <property type="entry name" value="Cupin_2"/>
    <property type="match status" value="1"/>
</dbReference>
<name>A0ABT4LW84_9PROT</name>
<dbReference type="SUPFAM" id="SSF51182">
    <property type="entry name" value="RmlC-like cupins"/>
    <property type="match status" value="1"/>
</dbReference>
<gene>
    <name evidence="4" type="ORF">O4G74_11295</name>
</gene>
<keyword evidence="2" id="KW-0732">Signal</keyword>
<dbReference type="EMBL" id="JAPWGW010000003">
    <property type="protein sequence ID" value="MCZ4298645.1"/>
    <property type="molecule type" value="Genomic_DNA"/>
</dbReference>
<protein>
    <submittedName>
        <fullName evidence="4">Cupin domain-containing protein</fullName>
    </submittedName>
</protein>
<reference evidence="4" key="1">
    <citation type="submission" date="2022-12" db="EMBL/GenBank/DDBJ databases">
        <title>Bacterial isolates from different developmental stages of Nematostella vectensis.</title>
        <authorList>
            <person name="Fraune S."/>
        </authorList>
    </citation>
    <scope>NUCLEOTIDE SEQUENCE</scope>
    <source>
        <strain evidence="4">G21632-S1</strain>
    </source>
</reference>
<feature type="compositionally biased region" description="Basic and acidic residues" evidence="1">
    <location>
        <begin position="18"/>
        <end position="30"/>
    </location>
</feature>
<comment type="caution">
    <text evidence="4">The sequence shown here is derived from an EMBL/GenBank/DDBJ whole genome shotgun (WGS) entry which is preliminary data.</text>
</comment>
<feature type="domain" description="Cupin type-2" evidence="3">
    <location>
        <begin position="57"/>
        <end position="112"/>
    </location>
</feature>
<organism evidence="4 5">
    <name type="scientific">Henriciella marina</name>
    <dbReference type="NCBI Taxonomy" id="453851"/>
    <lineage>
        <taxon>Bacteria</taxon>
        <taxon>Pseudomonadati</taxon>
        <taxon>Pseudomonadota</taxon>
        <taxon>Alphaproteobacteria</taxon>
        <taxon>Hyphomonadales</taxon>
        <taxon>Hyphomonadaceae</taxon>
        <taxon>Henriciella</taxon>
    </lineage>
</organism>
<dbReference type="RefSeq" id="WP_269402713.1">
    <property type="nucleotide sequence ID" value="NZ_JAPWGW010000003.1"/>
</dbReference>